<evidence type="ECO:0000313" key="1">
    <source>
        <dbReference type="EMBL" id="CAI8017508.1"/>
    </source>
</evidence>
<gene>
    <name evidence="1" type="ORF">GBAR_LOCUS10620</name>
</gene>
<feature type="non-terminal residue" evidence="1">
    <location>
        <position position="1"/>
    </location>
</feature>
<organism evidence="1 2">
    <name type="scientific">Geodia barretti</name>
    <name type="common">Barrett's horny sponge</name>
    <dbReference type="NCBI Taxonomy" id="519541"/>
    <lineage>
        <taxon>Eukaryota</taxon>
        <taxon>Metazoa</taxon>
        <taxon>Porifera</taxon>
        <taxon>Demospongiae</taxon>
        <taxon>Heteroscleromorpha</taxon>
        <taxon>Tetractinellida</taxon>
        <taxon>Astrophorina</taxon>
        <taxon>Geodiidae</taxon>
        <taxon>Geodia</taxon>
    </lineage>
</organism>
<dbReference type="EMBL" id="CASHTH010001636">
    <property type="protein sequence ID" value="CAI8017508.1"/>
    <property type="molecule type" value="Genomic_DNA"/>
</dbReference>
<protein>
    <submittedName>
        <fullName evidence="1">Uncharacterized protein</fullName>
    </submittedName>
</protein>
<dbReference type="Proteomes" id="UP001174909">
    <property type="component" value="Unassembled WGS sequence"/>
</dbReference>
<dbReference type="AlphaFoldDB" id="A0AA35RV96"/>
<evidence type="ECO:0000313" key="2">
    <source>
        <dbReference type="Proteomes" id="UP001174909"/>
    </source>
</evidence>
<comment type="caution">
    <text evidence="1">The sequence shown here is derived from an EMBL/GenBank/DDBJ whole genome shotgun (WGS) entry which is preliminary data.</text>
</comment>
<keyword evidence="2" id="KW-1185">Reference proteome</keyword>
<accession>A0AA35RV96</accession>
<reference evidence="1" key="1">
    <citation type="submission" date="2023-03" db="EMBL/GenBank/DDBJ databases">
        <authorList>
            <person name="Steffen K."/>
            <person name="Cardenas P."/>
        </authorList>
    </citation>
    <scope>NUCLEOTIDE SEQUENCE</scope>
</reference>
<name>A0AA35RV96_GEOBA</name>
<sequence length="179" mass="19806">KFTYIESPRGLFPGANPSFTPRPTPSSPIHYFVTSPRLHSTPLSNRPLHQKNTSCLALPKLARVLRTCPFKVSSQSPRVLRQLMGDALSDIAGRPLPVWSWLKASLPSSLGWLNLRQASVHASAAYIGSLHQSRHLVAKILGRTAPQSTFPTPSNPWESIQDIDVPLSQHDQPTVPYEM</sequence>
<proteinExistence type="predicted"/>